<organism evidence="1 2">
    <name type="scientific">Cucumis melo var. makuwa</name>
    <name type="common">Oriental melon</name>
    <dbReference type="NCBI Taxonomy" id="1194695"/>
    <lineage>
        <taxon>Eukaryota</taxon>
        <taxon>Viridiplantae</taxon>
        <taxon>Streptophyta</taxon>
        <taxon>Embryophyta</taxon>
        <taxon>Tracheophyta</taxon>
        <taxon>Spermatophyta</taxon>
        <taxon>Magnoliopsida</taxon>
        <taxon>eudicotyledons</taxon>
        <taxon>Gunneridae</taxon>
        <taxon>Pentapetalae</taxon>
        <taxon>rosids</taxon>
        <taxon>fabids</taxon>
        <taxon>Cucurbitales</taxon>
        <taxon>Cucurbitaceae</taxon>
        <taxon>Benincaseae</taxon>
        <taxon>Cucumis</taxon>
    </lineage>
</organism>
<reference evidence="1 2" key="1">
    <citation type="submission" date="2019-08" db="EMBL/GenBank/DDBJ databases">
        <title>Draft genome sequences of two oriental melons (Cucumis melo L. var makuwa).</title>
        <authorList>
            <person name="Kwon S.-Y."/>
        </authorList>
    </citation>
    <scope>NUCLEOTIDE SEQUENCE [LARGE SCALE GENOMIC DNA]</scope>
    <source>
        <strain evidence="2">cv. Chang Bougi</strain>
        <tissue evidence="1">Leaf</tissue>
    </source>
</reference>
<dbReference type="AlphaFoldDB" id="A0A5D3CEF0"/>
<accession>A0A5D3CEF0</accession>
<evidence type="ECO:0000313" key="1">
    <source>
        <dbReference type="EMBL" id="TYK09662.1"/>
    </source>
</evidence>
<dbReference type="EMBL" id="SSTD01011480">
    <property type="protein sequence ID" value="TYK09662.1"/>
    <property type="molecule type" value="Genomic_DNA"/>
</dbReference>
<protein>
    <submittedName>
        <fullName evidence="1">Uncharacterized protein</fullName>
    </submittedName>
</protein>
<evidence type="ECO:0000313" key="2">
    <source>
        <dbReference type="Proteomes" id="UP000321947"/>
    </source>
</evidence>
<gene>
    <name evidence="1" type="ORF">E5676_scaffold447G00640</name>
</gene>
<dbReference type="Proteomes" id="UP000321947">
    <property type="component" value="Unassembled WGS sequence"/>
</dbReference>
<name>A0A5D3CEF0_CUCMM</name>
<sequence>MEGGQTIVYGEEDMFVTKKSALPYVEATEEALDCSYRSFEIANATMFPIEGLSTDCYVSKTSLMILNNWEIKKMLKVIKESQKGTRVEDEIDDVVDFEVINLGTQEEVKEVRIGTLALEQDQSDLVTLLHEFKDIFTWSYQDMLGLYTEIIIHRLPLKPELAKYPNWVTNIVPVTNKDGKEVSFIVRREGLKVDPEKIKGDSGLKATKNTKGVKDGSMGCVLRQCDSSGKKEQAVYYLSKKFTNYESKKATKGSVIADCLAELPIEDYEPKKFDFSDEDIMG</sequence>
<comment type="caution">
    <text evidence="1">The sequence shown here is derived from an EMBL/GenBank/DDBJ whole genome shotgun (WGS) entry which is preliminary data.</text>
</comment>
<proteinExistence type="predicted"/>